<name>A0ABM4VWA5_COFAR</name>
<keyword evidence="1" id="KW-0479">Metal-binding</keyword>
<feature type="compositionally biased region" description="Gly residues" evidence="5">
    <location>
        <begin position="17"/>
        <end position="31"/>
    </location>
</feature>
<feature type="compositionally biased region" description="Basic and acidic residues" evidence="5">
    <location>
        <begin position="149"/>
        <end position="160"/>
    </location>
</feature>
<feature type="compositionally biased region" description="Acidic residues" evidence="5">
    <location>
        <begin position="281"/>
        <end position="301"/>
    </location>
</feature>
<keyword evidence="2 4" id="KW-0863">Zinc-finger</keyword>
<feature type="compositionally biased region" description="Basic and acidic residues" evidence="5">
    <location>
        <begin position="305"/>
        <end position="315"/>
    </location>
</feature>
<dbReference type="Proteomes" id="UP001652660">
    <property type="component" value="Chromosome 10e"/>
</dbReference>
<feature type="domain" description="PHD-type" evidence="6">
    <location>
        <begin position="367"/>
        <end position="418"/>
    </location>
</feature>
<keyword evidence="8" id="KW-1185">Reference proteome</keyword>
<feature type="region of interest" description="Disordered" evidence="5">
    <location>
        <begin position="1383"/>
        <end position="1450"/>
    </location>
</feature>
<dbReference type="GeneID" id="113711074"/>
<dbReference type="InterPro" id="IPR013083">
    <property type="entry name" value="Znf_RING/FYVE/PHD"/>
</dbReference>
<evidence type="ECO:0000256" key="2">
    <source>
        <dbReference type="ARBA" id="ARBA00022771"/>
    </source>
</evidence>
<gene>
    <name evidence="9" type="primary">LOC113711074</name>
</gene>
<dbReference type="InterPro" id="IPR050701">
    <property type="entry name" value="Histone_Mod_Regulator"/>
</dbReference>
<feature type="compositionally biased region" description="Polar residues" evidence="5">
    <location>
        <begin position="1388"/>
        <end position="1410"/>
    </location>
</feature>
<feature type="domain" description="PHD-type" evidence="7">
    <location>
        <begin position="425"/>
        <end position="546"/>
    </location>
</feature>
<feature type="region of interest" description="Disordered" evidence="5">
    <location>
        <begin position="275"/>
        <end position="315"/>
    </location>
</feature>
<dbReference type="InterPro" id="IPR019786">
    <property type="entry name" value="Zinc_finger_PHD-type_CS"/>
</dbReference>
<dbReference type="Pfam" id="PF13831">
    <property type="entry name" value="PHD_2"/>
    <property type="match status" value="2"/>
</dbReference>
<dbReference type="Gene3D" id="3.30.40.10">
    <property type="entry name" value="Zinc/RING finger domain, C3HC4 (zinc finger)"/>
    <property type="match status" value="4"/>
</dbReference>
<reference evidence="9" key="1">
    <citation type="submission" date="2025-08" db="UniProtKB">
        <authorList>
            <consortium name="RefSeq"/>
        </authorList>
    </citation>
    <scope>IDENTIFICATION</scope>
    <source>
        <tissue evidence="9">Leaves</tissue>
    </source>
</reference>
<organism evidence="8 9">
    <name type="scientific">Coffea arabica</name>
    <name type="common">Arabian coffee</name>
    <dbReference type="NCBI Taxonomy" id="13443"/>
    <lineage>
        <taxon>Eukaryota</taxon>
        <taxon>Viridiplantae</taxon>
        <taxon>Streptophyta</taxon>
        <taxon>Embryophyta</taxon>
        <taxon>Tracheophyta</taxon>
        <taxon>Spermatophyta</taxon>
        <taxon>Magnoliopsida</taxon>
        <taxon>eudicotyledons</taxon>
        <taxon>Gunneridae</taxon>
        <taxon>Pentapetalae</taxon>
        <taxon>asterids</taxon>
        <taxon>lamiids</taxon>
        <taxon>Gentianales</taxon>
        <taxon>Rubiaceae</taxon>
        <taxon>Ixoroideae</taxon>
        <taxon>Gardenieae complex</taxon>
        <taxon>Bertiereae - Coffeeae clade</taxon>
        <taxon>Coffeeae</taxon>
        <taxon>Coffea</taxon>
    </lineage>
</organism>
<proteinExistence type="predicted"/>
<evidence type="ECO:0000256" key="3">
    <source>
        <dbReference type="ARBA" id="ARBA00022833"/>
    </source>
</evidence>
<dbReference type="SUPFAM" id="SSF57903">
    <property type="entry name" value="FYVE/PHD zinc finger"/>
    <property type="match status" value="2"/>
</dbReference>
<dbReference type="PANTHER" id="PTHR13793:SF107">
    <property type="entry name" value="BROMODOMAIN-CONTAINING PROTEIN HOMOLOG"/>
    <property type="match status" value="1"/>
</dbReference>
<feature type="domain" description="PHD-type" evidence="6">
    <location>
        <begin position="1132"/>
        <end position="1181"/>
    </location>
</feature>
<feature type="compositionally biased region" description="Basic residues" evidence="5">
    <location>
        <begin position="139"/>
        <end position="148"/>
    </location>
</feature>
<evidence type="ECO:0000256" key="4">
    <source>
        <dbReference type="PROSITE-ProRule" id="PRU00146"/>
    </source>
</evidence>
<dbReference type="SMART" id="SM00249">
    <property type="entry name" value="PHD"/>
    <property type="match status" value="4"/>
</dbReference>
<feature type="region of interest" description="Disordered" evidence="5">
    <location>
        <begin position="17"/>
        <end position="46"/>
    </location>
</feature>
<evidence type="ECO:0000313" key="9">
    <source>
        <dbReference type="RefSeq" id="XP_071923819.1"/>
    </source>
</evidence>
<dbReference type="InterPro" id="IPR011011">
    <property type="entry name" value="Znf_FYVE_PHD"/>
</dbReference>
<dbReference type="PROSITE" id="PS01359">
    <property type="entry name" value="ZF_PHD_1"/>
    <property type="match status" value="2"/>
</dbReference>
<dbReference type="RefSeq" id="XP_071923819.1">
    <property type="nucleotide sequence ID" value="XM_072067718.1"/>
</dbReference>
<dbReference type="PROSITE" id="PS51805">
    <property type="entry name" value="EPHD"/>
    <property type="match status" value="2"/>
</dbReference>
<feature type="region of interest" description="Disordered" evidence="5">
    <location>
        <begin position="136"/>
        <end position="160"/>
    </location>
</feature>
<evidence type="ECO:0000259" key="7">
    <source>
        <dbReference type="PROSITE" id="PS51805"/>
    </source>
</evidence>
<dbReference type="InterPro" id="IPR019787">
    <property type="entry name" value="Znf_PHD-finger"/>
</dbReference>
<accession>A0ABM4VWA5</accession>
<dbReference type="Pfam" id="PF13832">
    <property type="entry name" value="zf-HC5HC2H_2"/>
    <property type="match status" value="2"/>
</dbReference>
<evidence type="ECO:0000256" key="1">
    <source>
        <dbReference type="ARBA" id="ARBA00022723"/>
    </source>
</evidence>
<keyword evidence="3" id="KW-0862">Zinc</keyword>
<dbReference type="InterPro" id="IPR001965">
    <property type="entry name" value="Znf_PHD"/>
</dbReference>
<dbReference type="PROSITE" id="PS50016">
    <property type="entry name" value="ZF_PHD_2"/>
    <property type="match status" value="2"/>
</dbReference>
<evidence type="ECO:0000259" key="6">
    <source>
        <dbReference type="PROSITE" id="PS50016"/>
    </source>
</evidence>
<feature type="region of interest" description="Disordered" evidence="5">
    <location>
        <begin position="1077"/>
        <end position="1111"/>
    </location>
</feature>
<evidence type="ECO:0000256" key="5">
    <source>
        <dbReference type="SAM" id="MobiDB-lite"/>
    </source>
</evidence>
<feature type="domain" description="PHD-type" evidence="7">
    <location>
        <begin position="1201"/>
        <end position="1310"/>
    </location>
</feature>
<protein>
    <submittedName>
        <fullName evidence="9">Uncharacterized protein isoform X1</fullName>
    </submittedName>
</protein>
<evidence type="ECO:0000313" key="8">
    <source>
        <dbReference type="Proteomes" id="UP001652660"/>
    </source>
</evidence>
<sequence>MLQAWCWKWLVEAMTGGGGGGGAGGGGGGGGQRRRKLNMGNEGKPCPVSVKAPISVEITDKPLSPEELGAPLTPPLRNSFSSMDFFSQARKALCLRGPFDGDDVGSTQTPSISASASASVASTTFLPSALAQLLSKHSDSRKRHKRSHSGTEHKARPEKARGTNIWVETEEYFRDLAVEDIDKLCEVSSLGLSNSDKCFSIPALDNEGNVCNLCSIGDMYNVEIASVQSSGGSDGRLPIRDEDCDIKETGREEDGGIKNKNELQLMDVDIVGEGNEAGKAEEEDEEVGGGGGGEEEEEEGGGEGGGEKSKKDNGFKFDTGSNGLEWLLGSRSKIYLTSERPSKKRKLLGGDSGLEKVLVCHPVEGFSSLCHYCSKGDMGDQLNRLIICSSCGVAVHQRCYGMQDDVDGTWLCSWCKQKKDGQSGDRPCLLCPKQGGALKHAQKTENQGLQVEYAHLFCCQWMPEVYVENIRTMEPIMNIDGINDTQRKLVCYLCKVKFGACVRCSYGACRTSFHPLCAREAKHRMEIWGRRGCDEVELRAFCSKHSEVDNGTSGQCTGDMLVPVGPDSKNQAVKPSADRIHKFGRRNGDKVAVNIEIDDLSVNADKMNNGVLHVDGLSDNRSNSEVQSELVDLQQHFNNGTSGVEATDDDDVSETMNLNMMVRKLIDQGKVDMKDLAEEFGVSPDSLAPVLKENLAVPGLNGKIVTWLKHHGNVGSLHKTVKVKIKSSTSSMDEDHMSVPVDSNAVTVSRTEIPNVDRIKCIPPRRRTKSDIRILNNDKVMCTSREMIGDDMVLDEMGCGLPNGDGCPSKGSSAGSEKQNINEGLECEDISATILPEDEGEPSDAVAIGMYQNGPSKVDAASEHNTAAKYDKKNAKSLVALDCVPNLINSESYTHPLIQHKLIAMNNRVDYGGSREREFSQFGASSSSGICCHRHGQQAAPTDWMTKLSVGNREQLVKARKMGVLELSPSDEVEGELIFFQQRLLSCAISRKHFIDDLISKVAKNLQEEIDAARKKKWDAVLLSQYLYDLREAKKQGRKERRHKEAQAVLAAATAAAAASSRISSLRKDAIEESAHAEDLSKGNFSNGRPGIYSQQNPRVKETISRSAAARLSSEKNSDPFSLASDFAVEHPRTCEICGRCETILNPILVCSSCKVAVHLDCYRGVKSSTGPWYCELCEDLLSSRGSGLPTASAWEKPYFVAECGLCGGTAGAFRRSTNGQWIHAFCAEWVLESTFRRGQVNPVDGMESLSKGGEVCVICSRKQGVCIKCNYGNCQSTFHASCARSTGFYMNSKTIGGKLQHKAYCAKHSQEQKAKADTQKHGMEEFKSLKQVRVELERLRLLCERIIKREKLKRELVVCSQDIIASNRESAVLSALTRHPAYHPDVSSESATTSTRGYTDGNRSGSDTIQRSDDVTVDSTIAGKRRIKFPVSMENDQKTDDSSVSQHFVSQKPVDRVSFSGKQVPHRPGVALRILSEDAEKRSRYRKHPETFEKELVMTSDQASMKNQLLPKGFVYVPIRCLSKEKETLPDACAQEPLEHDG</sequence>
<feature type="compositionally biased region" description="Polar residues" evidence="5">
    <location>
        <begin position="1083"/>
        <end position="1098"/>
    </location>
</feature>
<dbReference type="CDD" id="cd15571">
    <property type="entry name" value="ePHD"/>
    <property type="match status" value="1"/>
</dbReference>
<dbReference type="InterPro" id="IPR034732">
    <property type="entry name" value="EPHD"/>
</dbReference>
<dbReference type="PANTHER" id="PTHR13793">
    <property type="entry name" value="PHD FINGER PROTEINS"/>
    <property type="match status" value="1"/>
</dbReference>